<accession>A0A7M1B1T9</accession>
<keyword evidence="1" id="KW-0547">Nucleotide-binding</keyword>
<dbReference type="PANTHER" id="PTHR33295">
    <property type="entry name" value="ATPASE"/>
    <property type="match status" value="1"/>
</dbReference>
<keyword evidence="1" id="KW-0067">ATP-binding</keyword>
<dbReference type="GO" id="GO:0005524">
    <property type="term" value="F:ATP binding"/>
    <property type="evidence" value="ECO:0007669"/>
    <property type="project" value="UniProtKB-KW"/>
</dbReference>
<dbReference type="EMBL" id="CP041235">
    <property type="protein sequence ID" value="QOP42688.1"/>
    <property type="molecule type" value="Genomic_DNA"/>
</dbReference>
<sequence length="354" mass="41385">MEILLEELYKTDLHVERYIQRKVFIDDRSYQISGITKSGKTRLVKNYLLSLKKSSYLYINCNDVRIESEKLNAALPSFCNINKIDTLVLDNYNPSIKFVNVSQLIITSEIPCDFDFLEPLTLYPLDYEEFLAYEHKYDSSALNHFFQLGGFASMHTIAPDERIVYLQNILQFALSDIEFDILILCAKFMSQKLSAYTLYERLKNSRKISKDKLYKSFALLVEKNYIHLLPKYNHARATKKVYLCDTSLKSALSIEKNFAKLFENMVYLELLKSFRECYYEEGIDFYLPANDEIILCKPFVDERRLFKKLESIEAFIFSYGIRKITVITMNKEGNIAHPLSSVDIIPFDIWALGD</sequence>
<gene>
    <name evidence="1" type="ORF">FJR45_01465</name>
</gene>
<organism evidence="1 2">
    <name type="scientific">Sulfurimonas sediminis</name>
    <dbReference type="NCBI Taxonomy" id="2590020"/>
    <lineage>
        <taxon>Bacteria</taxon>
        <taxon>Pseudomonadati</taxon>
        <taxon>Campylobacterota</taxon>
        <taxon>Epsilonproteobacteria</taxon>
        <taxon>Campylobacterales</taxon>
        <taxon>Sulfurimonadaceae</taxon>
        <taxon>Sulfurimonas</taxon>
    </lineage>
</organism>
<dbReference type="RefSeq" id="WP_193151043.1">
    <property type="nucleotide sequence ID" value="NZ_CP041235.1"/>
</dbReference>
<keyword evidence="2" id="KW-1185">Reference proteome</keyword>
<proteinExistence type="predicted"/>
<dbReference type="Proteomes" id="UP000593719">
    <property type="component" value="Chromosome"/>
</dbReference>
<dbReference type="PANTHER" id="PTHR33295:SF8">
    <property type="entry name" value="AAA+ ATPASE DOMAIN-CONTAINING PROTEIN"/>
    <property type="match status" value="1"/>
</dbReference>
<evidence type="ECO:0000313" key="1">
    <source>
        <dbReference type="EMBL" id="QOP42688.1"/>
    </source>
</evidence>
<name>A0A7M1B1T9_9BACT</name>
<protein>
    <submittedName>
        <fullName evidence="1">ATP-binding protein</fullName>
    </submittedName>
</protein>
<evidence type="ECO:0000313" key="2">
    <source>
        <dbReference type="Proteomes" id="UP000593719"/>
    </source>
</evidence>
<dbReference type="AlphaFoldDB" id="A0A7M1B1T9"/>
<dbReference type="KEGG" id="ssei:FJR45_01465"/>
<reference evidence="1 2" key="1">
    <citation type="submission" date="2019-06" db="EMBL/GenBank/DDBJ databases">
        <title>Sulfurimonas gotlandica sp. nov., a chemoautotrophic and psychrotolerant epsilonproteobacterium isolated from a pelagic redoxcline, and an emended description of the genus Sulfurimonas.</title>
        <authorList>
            <person name="Wang S."/>
            <person name="Jiang L."/>
            <person name="Shao Z."/>
        </authorList>
    </citation>
    <scope>NUCLEOTIDE SEQUENCE [LARGE SCALE GENOMIC DNA]</scope>
    <source>
        <strain evidence="1 2">S2-6</strain>
    </source>
</reference>